<gene>
    <name evidence="2" type="ORF">C7452_0398</name>
</gene>
<keyword evidence="1" id="KW-0812">Transmembrane</keyword>
<proteinExistence type="predicted"/>
<accession>A0A371ND03</accession>
<evidence type="ECO:0000313" key="2">
    <source>
        <dbReference type="EMBL" id="REE28389.1"/>
    </source>
</evidence>
<reference evidence="2 3" key="1">
    <citation type="submission" date="2018-07" db="EMBL/GenBank/DDBJ databases">
        <title>Genomic Encyclopedia of Type Strains, Phase IV (KMG-IV): sequencing the most valuable type-strain genomes for metagenomic binning, comparative biology and taxonomic classification.</title>
        <authorList>
            <person name="Goeker M."/>
        </authorList>
    </citation>
    <scope>NUCLEOTIDE SEQUENCE [LARGE SCALE GENOMIC DNA]</scope>
    <source>
        <strain evidence="2 3">DSM 7466</strain>
    </source>
</reference>
<keyword evidence="3" id="KW-1185">Reference proteome</keyword>
<dbReference type="Proteomes" id="UP000256864">
    <property type="component" value="Unassembled WGS sequence"/>
</dbReference>
<keyword evidence="1" id="KW-1133">Transmembrane helix</keyword>
<evidence type="ECO:0000313" key="3">
    <source>
        <dbReference type="Proteomes" id="UP000256864"/>
    </source>
</evidence>
<dbReference type="EMBL" id="QREL01000001">
    <property type="protein sequence ID" value="REE28389.1"/>
    <property type="molecule type" value="Genomic_DNA"/>
</dbReference>
<dbReference type="RefSeq" id="WP_115892068.1">
    <property type="nucleotide sequence ID" value="NZ_QREL01000001.1"/>
</dbReference>
<organism evidence="2 3">
    <name type="scientific">Methanothermobacter defluvii</name>
    <dbReference type="NCBI Taxonomy" id="49339"/>
    <lineage>
        <taxon>Archaea</taxon>
        <taxon>Methanobacteriati</taxon>
        <taxon>Methanobacteriota</taxon>
        <taxon>Methanomada group</taxon>
        <taxon>Methanobacteria</taxon>
        <taxon>Methanobacteriales</taxon>
        <taxon>Methanobacteriaceae</taxon>
        <taxon>Methanothermobacter</taxon>
    </lineage>
</organism>
<dbReference type="AlphaFoldDB" id="A0A371ND03"/>
<protein>
    <submittedName>
        <fullName evidence="2">Uncharacterized protein</fullName>
    </submittedName>
</protein>
<name>A0A371ND03_9EURY</name>
<keyword evidence="1" id="KW-0472">Membrane</keyword>
<comment type="caution">
    <text evidence="2">The sequence shown here is derived from an EMBL/GenBank/DDBJ whole genome shotgun (WGS) entry which is preliminary data.</text>
</comment>
<evidence type="ECO:0000256" key="1">
    <source>
        <dbReference type="SAM" id="Phobius"/>
    </source>
</evidence>
<sequence length="154" mass="17046">MDNTTKVLIVACFVLIGSLGFLSGVFLKRSTVDHYDVTIEGDEGVTGSPQGPSWHRVMSFTGSGSDYRCVDIRGNKFKVVISAAPIINYDVNTVTVDVLRDGQILASGTADWGPKESPKRKKRMIEVSGGPGYYCISVYAYEIEDWEVTVWDYY</sequence>
<feature type="transmembrane region" description="Helical" evidence="1">
    <location>
        <begin position="7"/>
        <end position="27"/>
    </location>
</feature>